<organism evidence="2">
    <name type="scientific">Albugo laibachii Nc14</name>
    <dbReference type="NCBI Taxonomy" id="890382"/>
    <lineage>
        <taxon>Eukaryota</taxon>
        <taxon>Sar</taxon>
        <taxon>Stramenopiles</taxon>
        <taxon>Oomycota</taxon>
        <taxon>Peronosporomycetes</taxon>
        <taxon>Albuginales</taxon>
        <taxon>Albuginaceae</taxon>
        <taxon>Albugo</taxon>
    </lineage>
</organism>
<protein>
    <submittedName>
        <fullName evidence="2">Uncharacterized protein AlNc14C107G6244</fullName>
    </submittedName>
</protein>
<dbReference type="AlphaFoldDB" id="F0WI37"/>
<evidence type="ECO:0000313" key="2">
    <source>
        <dbReference type="EMBL" id="CCA20915.1"/>
    </source>
</evidence>
<feature type="region of interest" description="Disordered" evidence="1">
    <location>
        <begin position="265"/>
        <end position="304"/>
    </location>
</feature>
<feature type="compositionally biased region" description="Polar residues" evidence="1">
    <location>
        <begin position="15"/>
        <end position="26"/>
    </location>
</feature>
<gene>
    <name evidence="2" type="primary">AlNc14C107G6244</name>
    <name evidence="2" type="ORF">ALNC14_070580</name>
</gene>
<dbReference type="HOGENOM" id="CLU_005312_0_0_1"/>
<feature type="region of interest" description="Disordered" evidence="1">
    <location>
        <begin position="130"/>
        <end position="167"/>
    </location>
</feature>
<feature type="compositionally biased region" description="Polar residues" evidence="1">
    <location>
        <begin position="268"/>
        <end position="280"/>
    </location>
</feature>
<dbReference type="EMBL" id="FR824152">
    <property type="protein sequence ID" value="CCA20915.1"/>
    <property type="molecule type" value="Genomic_DNA"/>
</dbReference>
<proteinExistence type="predicted"/>
<accession>F0WI37</accession>
<reference evidence="2" key="1">
    <citation type="journal article" date="2011" name="PLoS Biol.">
        <title>Gene gain and loss during evolution of obligate parasitism in the white rust pathogen of Arabidopsis thaliana.</title>
        <authorList>
            <person name="Kemen E."/>
            <person name="Gardiner A."/>
            <person name="Schultz-Larsen T."/>
            <person name="Kemen A.C."/>
            <person name="Balmuth A.L."/>
            <person name="Robert-Seilaniantz A."/>
            <person name="Bailey K."/>
            <person name="Holub E."/>
            <person name="Studholme D.J."/>
            <person name="Maclean D."/>
            <person name="Jones J.D."/>
        </authorList>
    </citation>
    <scope>NUCLEOTIDE SEQUENCE</scope>
</reference>
<feature type="compositionally biased region" description="Polar residues" evidence="1">
    <location>
        <begin position="289"/>
        <end position="304"/>
    </location>
</feature>
<reference evidence="2" key="2">
    <citation type="submission" date="2011-02" db="EMBL/GenBank/DDBJ databases">
        <authorList>
            <person name="MacLean D."/>
        </authorList>
    </citation>
    <scope>NUCLEOTIDE SEQUENCE</scope>
</reference>
<dbReference type="PANTHER" id="PTHR35381">
    <property type="entry name" value="EF-HAND DOMAIN-CONTAINING PROTEIN"/>
    <property type="match status" value="1"/>
</dbReference>
<name>F0WI37_9STRA</name>
<dbReference type="PANTHER" id="PTHR35381:SF1">
    <property type="entry name" value="EF-HAND DOMAIN-CONTAINING PROTEIN"/>
    <property type="match status" value="1"/>
</dbReference>
<feature type="region of interest" description="Disordered" evidence="1">
    <location>
        <begin position="1"/>
        <end position="26"/>
    </location>
</feature>
<evidence type="ECO:0000256" key="1">
    <source>
        <dbReference type="SAM" id="MobiDB-lite"/>
    </source>
</evidence>
<feature type="region of interest" description="Disordered" evidence="1">
    <location>
        <begin position="326"/>
        <end position="345"/>
    </location>
</feature>
<sequence>MMEKDSIRAIGEVPSESNSNPQTLQTDPFINERSLSAVDLGFAKECLYQGVSHKSLNDHFEGATSTSAINVSDNMKTTTGDLATAFNSAEESLLTFDFTDWLRDQNMMPEGYSDESPRISYDLGLVVPPESTSKSMSSPEIFKNSLDDHSQTPGISKAASSSASFDKLNSGKDKSIGTSLGKSNRKETGGSDLLLIMEVCLSEGKSETLPIYENANPFEVASAFCYRHCLQEDLSEKLAQQIRSEVTMLKSQNVEDADLSENVIAENLSKNGSPTETPETSPKKGFSDPTFTNSPHPNINGSRSTEIVYGDDETRYNALLQRYGSHTHHTAQQAVGKKSDDGRSIHNTKEAYSRRMMQENKILETADAFAPLVYLHAKCTQQTMKHEAVHDRLYALAERKAKWIKREQERKAGKDDDEFVKLTNRQLLSSRSRKLVMHHVPSSNYSHAGERLYQEAHSDLARRERQRCAKKKLLQAELTWSCPKCAHVNQHSDSNCRNTVALISADKLTKKKRANQLIVEAETTRCKFNGTKSSHSTDSGTIAMVAHFCSQPKPTTMFQPTLLASFTKSGKKLQHQSKEELKQSTVDRRKRDKHLMEELYQKTFPFQPKINAVSGELVHQRSERLKRLGINCGRVKSDIYEALYEHAFEKQATQEARELEYVKSIPFKPDIGINHHWVTGDQSKNDLINRLSVSHMKESEQERIKLMEKYSSDRDPETGRPFFSPSTGRSPYISRNEDKLPIGDYLNTFLATRANQQVENSQAVVAELKARSNRPYTLRRSQQILAQKKRKVYHTLFEFLISRQIPQKSVVSVELVKDGEHAEKEKDDGRISRAKNIDYVDLNILDVGNLPADIINTVILLRDSAKESPVSRATFVALLDAVLKKNSSLSYPKLLVALDHVIAYDNNSTNSAEQNRDDLDEMTFHPVIDPHSDYLTNKRGRVQKSRVYETLNQHYEHYEHRKLQARKIAESDFAQQYTFQPKINKNKRPTSAFYQKYTNDIIADGMSDVFHPPLSTSPTAAHPFVRAISLKE</sequence>
<feature type="region of interest" description="Disordered" evidence="1">
    <location>
        <begin position="711"/>
        <end position="734"/>
    </location>
</feature>